<evidence type="ECO:0000256" key="1">
    <source>
        <dbReference type="ARBA" id="ARBA00004123"/>
    </source>
</evidence>
<keyword evidence="8" id="KW-1185">Reference proteome</keyword>
<dbReference type="PIRSF" id="PIRSF028763">
    <property type="entry name" value="RNA_pol_Rpc34"/>
    <property type="match status" value="1"/>
</dbReference>
<dbReference type="AlphaFoldDB" id="A0AAV5QW82"/>
<gene>
    <name evidence="7" type="ORF">DASC09_057740</name>
</gene>
<dbReference type="InterPro" id="IPR007832">
    <property type="entry name" value="RNA_pol_Rpc34"/>
</dbReference>
<keyword evidence="3 6" id="KW-0240">DNA-directed RNA polymerase</keyword>
<comment type="similarity">
    <text evidence="2 6">Belongs to the eukaryotic RPC34/RPC39 RNA polymerase subunit family.</text>
</comment>
<dbReference type="Gene3D" id="1.10.10.10">
    <property type="entry name" value="Winged helix-like DNA-binding domain superfamily/Winged helix DNA-binding domain"/>
    <property type="match status" value="1"/>
</dbReference>
<protein>
    <recommendedName>
        <fullName evidence="6">DNA-directed RNA polymerase III subunit RPC6</fullName>
        <shortName evidence="6">RNA polymerase III subunit C6</shortName>
    </recommendedName>
</protein>
<evidence type="ECO:0000313" key="8">
    <source>
        <dbReference type="Proteomes" id="UP001360560"/>
    </source>
</evidence>
<organism evidence="7 8">
    <name type="scientific">Saccharomycopsis crataegensis</name>
    <dbReference type="NCBI Taxonomy" id="43959"/>
    <lineage>
        <taxon>Eukaryota</taxon>
        <taxon>Fungi</taxon>
        <taxon>Dikarya</taxon>
        <taxon>Ascomycota</taxon>
        <taxon>Saccharomycotina</taxon>
        <taxon>Saccharomycetes</taxon>
        <taxon>Saccharomycopsidaceae</taxon>
        <taxon>Saccharomycopsis</taxon>
    </lineage>
</organism>
<sequence length="315" mass="35825">MSVSGKAQELYDKMVEKPAGTFFSQDDLERLTSVSKKLIVELVQELLNSELVKLGTQDGELKFSAVTKAEADKVSKMTDEERMIYSHIEAAGRDGIWQKIIKTKTNLHQHIFTKSLKALENKRFVKSIKDVKHPTRKIYMLYNLQPSIALTGGPWFTDSELDTEFVESLLNIVWQFITTKSLPNPFPGQSKRAPGEEYNPDQTTYCSTFDGYPSLEDVLDFILKSGITTVDLSVGDIKSLCDVLEYEDRIERVGELDDCYKATWQSILEKGGGLREGTDPMEIKDSQWSIFDWYTQMPPSENDPDVMCLDSWINS</sequence>
<dbReference type="InterPro" id="IPR036388">
    <property type="entry name" value="WH-like_DNA-bd_sf"/>
</dbReference>
<reference evidence="7 8" key="1">
    <citation type="journal article" date="2023" name="Elife">
        <title>Identification of key yeast species and microbe-microbe interactions impacting larval growth of Drosophila in the wild.</title>
        <authorList>
            <person name="Mure A."/>
            <person name="Sugiura Y."/>
            <person name="Maeda R."/>
            <person name="Honda K."/>
            <person name="Sakurai N."/>
            <person name="Takahashi Y."/>
            <person name="Watada M."/>
            <person name="Katoh T."/>
            <person name="Gotoh A."/>
            <person name="Gotoh Y."/>
            <person name="Taniguchi I."/>
            <person name="Nakamura K."/>
            <person name="Hayashi T."/>
            <person name="Katayama T."/>
            <person name="Uemura T."/>
            <person name="Hattori Y."/>
        </authorList>
    </citation>
    <scope>NUCLEOTIDE SEQUENCE [LARGE SCALE GENOMIC DNA]</scope>
    <source>
        <strain evidence="7 8">SC-9</strain>
    </source>
</reference>
<proteinExistence type="inferred from homology"/>
<accession>A0AAV5QW82</accession>
<evidence type="ECO:0000256" key="5">
    <source>
        <dbReference type="ARBA" id="ARBA00023242"/>
    </source>
</evidence>
<dbReference type="GO" id="GO:0005654">
    <property type="term" value="C:nucleoplasm"/>
    <property type="evidence" value="ECO:0007669"/>
    <property type="project" value="UniProtKB-ARBA"/>
</dbReference>
<dbReference type="GO" id="GO:0006383">
    <property type="term" value="P:transcription by RNA polymerase III"/>
    <property type="evidence" value="ECO:0007669"/>
    <property type="project" value="UniProtKB-UniRule"/>
</dbReference>
<name>A0AAV5QW82_9ASCO</name>
<dbReference type="InterPro" id="IPR036390">
    <property type="entry name" value="WH_DNA-bd_sf"/>
</dbReference>
<dbReference type="EMBL" id="BTFZ01000020">
    <property type="protein sequence ID" value="GMM38435.1"/>
    <property type="molecule type" value="Genomic_DNA"/>
</dbReference>
<dbReference type="SUPFAM" id="SSF46785">
    <property type="entry name" value="Winged helix' DNA-binding domain"/>
    <property type="match status" value="1"/>
</dbReference>
<dbReference type="GO" id="GO:0005737">
    <property type="term" value="C:cytoplasm"/>
    <property type="evidence" value="ECO:0007669"/>
    <property type="project" value="UniProtKB-ARBA"/>
</dbReference>
<dbReference type="GO" id="GO:0005666">
    <property type="term" value="C:RNA polymerase III complex"/>
    <property type="evidence" value="ECO:0007669"/>
    <property type="project" value="UniProtKB-UniRule"/>
</dbReference>
<dbReference type="InterPro" id="IPR016049">
    <property type="entry name" value="RNA_pol_Rpc34-like"/>
</dbReference>
<evidence type="ECO:0000256" key="2">
    <source>
        <dbReference type="ARBA" id="ARBA00011038"/>
    </source>
</evidence>
<comment type="subcellular location">
    <subcellularLocation>
        <location evidence="1 6">Nucleus</location>
    </subcellularLocation>
</comment>
<dbReference type="GeneID" id="90076423"/>
<keyword evidence="5 6" id="KW-0539">Nucleus</keyword>
<dbReference type="PANTHER" id="PTHR12780">
    <property type="entry name" value="RNA POLYMERASE III DNA DIRECTED , 39KD SUBUNIT-RELATED"/>
    <property type="match status" value="1"/>
</dbReference>
<comment type="function">
    <text evidence="6">DNA-dependent RNA polymerase catalyzes the transcription of DNA into RNA using the four ribonucleoside triphosphates as substrates. Specific peripheric component of RNA polymerase III which synthesizes small RNAs, such as 5S rRNA and tRNAs.</text>
</comment>
<comment type="caution">
    <text evidence="7">The sequence shown here is derived from an EMBL/GenBank/DDBJ whole genome shotgun (WGS) entry which is preliminary data.</text>
</comment>
<dbReference type="Proteomes" id="UP001360560">
    <property type="component" value="Unassembled WGS sequence"/>
</dbReference>
<evidence type="ECO:0000256" key="6">
    <source>
        <dbReference type="PIRNR" id="PIRNR028763"/>
    </source>
</evidence>
<keyword evidence="4 6" id="KW-0804">Transcription</keyword>
<evidence type="ECO:0000313" key="7">
    <source>
        <dbReference type="EMBL" id="GMM38435.1"/>
    </source>
</evidence>
<evidence type="ECO:0000256" key="4">
    <source>
        <dbReference type="ARBA" id="ARBA00023163"/>
    </source>
</evidence>
<evidence type="ECO:0000256" key="3">
    <source>
        <dbReference type="ARBA" id="ARBA00022478"/>
    </source>
</evidence>
<dbReference type="FunFam" id="1.10.10.10:FF:000116">
    <property type="entry name" value="DNA-directed RNA polymerase III subunit RPC6"/>
    <property type="match status" value="1"/>
</dbReference>
<dbReference type="Pfam" id="PF05158">
    <property type="entry name" value="RNA_pol_Rpc34"/>
    <property type="match status" value="1"/>
</dbReference>
<dbReference type="RefSeq" id="XP_064855430.1">
    <property type="nucleotide sequence ID" value="XM_064999358.1"/>
</dbReference>